<comment type="caution">
    <text evidence="3">The sequence shown here is derived from an EMBL/GenBank/DDBJ whole genome shotgun (WGS) entry which is preliminary data.</text>
</comment>
<evidence type="ECO:0000313" key="3">
    <source>
        <dbReference type="EMBL" id="MFC0407794.1"/>
    </source>
</evidence>
<dbReference type="EMBL" id="JBHLUN010000005">
    <property type="protein sequence ID" value="MFC0407794.1"/>
    <property type="molecule type" value="Genomic_DNA"/>
</dbReference>
<organism evidence="3 4">
    <name type="scientific">Roseomonas elaeocarpi</name>
    <dbReference type="NCBI Taxonomy" id="907779"/>
    <lineage>
        <taxon>Bacteria</taxon>
        <taxon>Pseudomonadati</taxon>
        <taxon>Pseudomonadota</taxon>
        <taxon>Alphaproteobacteria</taxon>
        <taxon>Acetobacterales</taxon>
        <taxon>Roseomonadaceae</taxon>
        <taxon>Roseomonas</taxon>
    </lineage>
</organism>
<keyword evidence="4" id="KW-1185">Reference proteome</keyword>
<protein>
    <recommendedName>
        <fullName evidence="5">Lipoprotein</fullName>
    </recommendedName>
</protein>
<name>A0ABV6JQ12_9PROT</name>
<proteinExistence type="predicted"/>
<reference evidence="3 4" key="1">
    <citation type="submission" date="2024-09" db="EMBL/GenBank/DDBJ databases">
        <authorList>
            <person name="Sun Q."/>
            <person name="Mori K."/>
        </authorList>
    </citation>
    <scope>NUCLEOTIDE SEQUENCE [LARGE SCALE GENOMIC DNA]</scope>
    <source>
        <strain evidence="3 4">TBRC 5777</strain>
    </source>
</reference>
<feature type="compositionally biased region" description="Low complexity" evidence="1">
    <location>
        <begin position="62"/>
        <end position="98"/>
    </location>
</feature>
<dbReference type="Proteomes" id="UP001589865">
    <property type="component" value="Unassembled WGS sequence"/>
</dbReference>
<sequence length="98" mass="10332">MKKIAFALLVALAGCATPKPPAPPAPVDPLEAYRPACKERWHTTYAIEKCAQEQLDTKNGLPPVDAEPPAATPAAATPSKPATTTRSSRPAARSRSSR</sequence>
<evidence type="ECO:0000313" key="4">
    <source>
        <dbReference type="Proteomes" id="UP001589865"/>
    </source>
</evidence>
<feature type="signal peptide" evidence="2">
    <location>
        <begin position="1"/>
        <end position="18"/>
    </location>
</feature>
<evidence type="ECO:0000256" key="1">
    <source>
        <dbReference type="SAM" id="MobiDB-lite"/>
    </source>
</evidence>
<dbReference type="PROSITE" id="PS51257">
    <property type="entry name" value="PROKAR_LIPOPROTEIN"/>
    <property type="match status" value="1"/>
</dbReference>
<evidence type="ECO:0008006" key="5">
    <source>
        <dbReference type="Google" id="ProtNLM"/>
    </source>
</evidence>
<dbReference type="RefSeq" id="WP_377043521.1">
    <property type="nucleotide sequence ID" value="NZ_JBHLUN010000005.1"/>
</dbReference>
<gene>
    <name evidence="3" type="ORF">ACFFGY_06005</name>
</gene>
<feature type="region of interest" description="Disordered" evidence="1">
    <location>
        <begin position="54"/>
        <end position="98"/>
    </location>
</feature>
<accession>A0ABV6JQ12</accession>
<evidence type="ECO:0000256" key="2">
    <source>
        <dbReference type="SAM" id="SignalP"/>
    </source>
</evidence>
<keyword evidence="2" id="KW-0732">Signal</keyword>
<feature type="chain" id="PRO_5045455219" description="Lipoprotein" evidence="2">
    <location>
        <begin position="19"/>
        <end position="98"/>
    </location>
</feature>